<dbReference type="EMBL" id="BIMN01000001">
    <property type="protein sequence ID" value="GCE63358.1"/>
    <property type="molecule type" value="Genomic_DNA"/>
</dbReference>
<protein>
    <submittedName>
        <fullName evidence="2">YqaJ-like viral recombinase domain protein</fullName>
    </submittedName>
</protein>
<reference evidence="2 3" key="1">
    <citation type="submission" date="2019-01" db="EMBL/GenBank/DDBJ databases">
        <title>Draft genome sequences of Candidatus Mycoplasma haemohominis SWG34-3 identified from a patient with pyrexia, anemia and liver dysfunction.</title>
        <authorList>
            <person name="Sekizuka T."/>
            <person name="Hattori N."/>
            <person name="Katano H."/>
            <person name="Takuma T."/>
            <person name="Ito T."/>
            <person name="Arai N."/>
            <person name="Yanai R."/>
            <person name="Ishii S."/>
            <person name="Miura Y."/>
            <person name="Tokunaga T."/>
            <person name="Watanabe H."/>
            <person name="Nomura N."/>
            <person name="Eguchi J."/>
            <person name="Arai T."/>
            <person name="Hasegawa H."/>
            <person name="Nakamaki T."/>
            <person name="Wakita T."/>
            <person name="Niki Y."/>
            <person name="Kuroda M."/>
        </authorList>
    </citation>
    <scope>NUCLEOTIDE SEQUENCE [LARGE SCALE GENOMIC DNA]</scope>
    <source>
        <strain evidence="2">SWG34-3</strain>
    </source>
</reference>
<dbReference type="Gene3D" id="3.90.320.10">
    <property type="match status" value="1"/>
</dbReference>
<dbReference type="InterPro" id="IPR011604">
    <property type="entry name" value="PDDEXK-like_dom_sf"/>
</dbReference>
<evidence type="ECO:0000259" key="1">
    <source>
        <dbReference type="Pfam" id="PF09588"/>
    </source>
</evidence>
<name>A0A478FPJ9_9MOLU</name>
<dbReference type="Proteomes" id="UP000324831">
    <property type="component" value="Unassembled WGS sequence"/>
</dbReference>
<accession>A0A478FPJ9</accession>
<dbReference type="SUPFAM" id="SSF52980">
    <property type="entry name" value="Restriction endonuclease-like"/>
    <property type="match status" value="1"/>
</dbReference>
<sequence>MKFNTDKFIFNQDFIFKNNRIHITPSGKSKIKKLKKLTGSRLGAALGNDDFKSPFQLWCDILGMYQDESDRYFLDAGQIIEPKLKDYAEKKIGKKFISYNPREIRFDLFSDNEIFGGIPDGEEIDSQGKVVSILEIKTAQLDKYNWTFKNNQYMLDLTDGKPTVKTNGGGLVKWFKNGEVIIPKNYQDQLSLYLYLRKINKGFFCVAFIKNEDYEDPRKVQFTSEFNSYKNYDVDKEISLPRNEHILIWKEHNINLEEFQKTIDYAKKWYEDHVLKGVSPELDEKDLTWFRYGYPELG</sequence>
<dbReference type="InterPro" id="IPR011335">
    <property type="entry name" value="Restrct_endonuc-II-like"/>
</dbReference>
<comment type="caution">
    <text evidence="2">The sequence shown here is derived from an EMBL/GenBank/DDBJ whole genome shotgun (WGS) entry which is preliminary data.</text>
</comment>
<dbReference type="Pfam" id="PF09588">
    <property type="entry name" value="YqaJ"/>
    <property type="match status" value="1"/>
</dbReference>
<organism evidence="2 3">
    <name type="scientific">Candidatus Mycoplasma haematohominis</name>
    <dbReference type="NCBI Taxonomy" id="1494318"/>
    <lineage>
        <taxon>Bacteria</taxon>
        <taxon>Bacillati</taxon>
        <taxon>Mycoplasmatota</taxon>
        <taxon>Mollicutes</taxon>
        <taxon>Mycoplasmataceae</taxon>
        <taxon>Mycoplasma</taxon>
    </lineage>
</organism>
<dbReference type="AlphaFoldDB" id="A0A478FPJ9"/>
<dbReference type="InterPro" id="IPR019080">
    <property type="entry name" value="YqaJ_viral_recombinase"/>
</dbReference>
<evidence type="ECO:0000313" key="2">
    <source>
        <dbReference type="EMBL" id="GCE63358.1"/>
    </source>
</evidence>
<gene>
    <name evidence="2" type="ORF">MHSWG343_03490</name>
</gene>
<evidence type="ECO:0000313" key="3">
    <source>
        <dbReference type="Proteomes" id="UP000324831"/>
    </source>
</evidence>
<dbReference type="NCBIfam" id="NF045868">
    <property type="entry name" value="MPN551_DNA_bnd"/>
    <property type="match status" value="1"/>
</dbReference>
<proteinExistence type="predicted"/>
<feature type="domain" description="YqaJ viral recombinase" evidence="1">
    <location>
        <begin position="35"/>
        <end position="149"/>
    </location>
</feature>